<evidence type="ECO:0000256" key="3">
    <source>
        <dbReference type="ARBA" id="ARBA00022630"/>
    </source>
</evidence>
<gene>
    <name evidence="11" type="ORF">MNBD_NITROSPIRAE01-403</name>
</gene>
<dbReference type="Pfam" id="PF07992">
    <property type="entry name" value="Pyr_redox_2"/>
    <property type="match status" value="1"/>
</dbReference>
<keyword evidence="5" id="KW-0521">NADP</keyword>
<dbReference type="InterPro" id="IPR036188">
    <property type="entry name" value="FAD/NAD-bd_sf"/>
</dbReference>
<evidence type="ECO:0000256" key="2">
    <source>
        <dbReference type="ARBA" id="ARBA00007532"/>
    </source>
</evidence>
<dbReference type="PANTHER" id="PTHR43014:SF4">
    <property type="entry name" value="PYRIDINE NUCLEOTIDE-DISULFIDE OXIDOREDUCTASE RCLA-RELATED"/>
    <property type="match status" value="1"/>
</dbReference>
<evidence type="ECO:0000259" key="9">
    <source>
        <dbReference type="Pfam" id="PF02852"/>
    </source>
</evidence>
<dbReference type="InterPro" id="IPR004099">
    <property type="entry name" value="Pyr_nucl-diS_OxRdtase_dimer"/>
</dbReference>
<dbReference type="EMBL" id="UOGF01000050">
    <property type="protein sequence ID" value="VAX29414.1"/>
    <property type="molecule type" value="Genomic_DNA"/>
</dbReference>
<organism evidence="11">
    <name type="scientific">hydrothermal vent metagenome</name>
    <dbReference type="NCBI Taxonomy" id="652676"/>
    <lineage>
        <taxon>unclassified sequences</taxon>
        <taxon>metagenomes</taxon>
        <taxon>ecological metagenomes</taxon>
    </lineage>
</organism>
<proteinExistence type="inferred from homology"/>
<dbReference type="SUPFAM" id="SSF51905">
    <property type="entry name" value="FAD/NAD(P)-binding domain"/>
    <property type="match status" value="1"/>
</dbReference>
<evidence type="ECO:0000256" key="7">
    <source>
        <dbReference type="ARBA" id="ARBA00023157"/>
    </source>
</evidence>
<evidence type="ECO:0008006" key="12">
    <source>
        <dbReference type="Google" id="ProtNLM"/>
    </source>
</evidence>
<dbReference type="PANTHER" id="PTHR43014">
    <property type="entry name" value="MERCURIC REDUCTASE"/>
    <property type="match status" value="1"/>
</dbReference>
<reference evidence="11" key="1">
    <citation type="submission" date="2018-06" db="EMBL/GenBank/DDBJ databases">
        <authorList>
            <person name="Zhirakovskaya E."/>
        </authorList>
    </citation>
    <scope>NUCLEOTIDE SEQUENCE</scope>
</reference>
<evidence type="ECO:0000256" key="5">
    <source>
        <dbReference type="ARBA" id="ARBA00022857"/>
    </source>
</evidence>
<evidence type="ECO:0000313" key="11">
    <source>
        <dbReference type="EMBL" id="VAX29414.1"/>
    </source>
</evidence>
<dbReference type="Gene3D" id="3.50.50.60">
    <property type="entry name" value="FAD/NAD(P)-binding domain"/>
    <property type="match status" value="2"/>
</dbReference>
<evidence type="ECO:0000256" key="8">
    <source>
        <dbReference type="ARBA" id="ARBA00023284"/>
    </source>
</evidence>
<dbReference type="InterPro" id="IPR016156">
    <property type="entry name" value="FAD/NAD-linked_Rdtase_dimer_sf"/>
</dbReference>
<dbReference type="GO" id="GO:0050660">
    <property type="term" value="F:flavin adenine dinucleotide binding"/>
    <property type="evidence" value="ECO:0007669"/>
    <property type="project" value="TreeGrafter"/>
</dbReference>
<dbReference type="InterPro" id="IPR023753">
    <property type="entry name" value="FAD/NAD-binding_dom"/>
</dbReference>
<dbReference type="FunFam" id="3.30.390.30:FF:000001">
    <property type="entry name" value="Dihydrolipoyl dehydrogenase"/>
    <property type="match status" value="1"/>
</dbReference>
<dbReference type="PROSITE" id="PS00076">
    <property type="entry name" value="PYRIDINE_REDOX_1"/>
    <property type="match status" value="1"/>
</dbReference>
<feature type="domain" description="FAD/NAD(P)-binding" evidence="10">
    <location>
        <begin position="7"/>
        <end position="324"/>
    </location>
</feature>
<dbReference type="Pfam" id="PF02852">
    <property type="entry name" value="Pyr_redox_dim"/>
    <property type="match status" value="1"/>
</dbReference>
<sequence length="460" mass="48973">MQNMDTFDVMVIGAGSAGRYGARAAAQQGAKVGLVETGPFGGLCILKGCMPTKAYLRSAELVGLIQRGPALGVYTEGKIRIDFAHIKKRKDGLIAEMAHYAKMGIDGENNITLLTGSARFLSPEKIQVGTRIYPCKKYLIATGSKETIPPLPGLAETGFITSDDALSMEELPDSLILLGGGVEALEFGQFFHRMGVNTTIIQRSAHLLSAEDCDIGECLGEIFRKDGIALYTGTTIKQVEIKNGLKGVSFEHEGENILVSASEILVLTGRAGNVAKLGLDAAGVTTNKAGIPVNEYLQTSNKNIYAAGDVTGVNLVVNVATHQGRVAGSNVMQGPHEKSNYRVMPVAVFTDPQFAKVGLSEKEAKTQGIAVQVGKYPFDDLGKAIVTDQTEGFIKILADVKSGEILGVQIVGAEASNLIHQAAIAMHYHATLQDYASIAHIHPTLAEIMLYLVDDMLGID</sequence>
<keyword evidence="8" id="KW-0676">Redox-active center</keyword>
<protein>
    <recommendedName>
        <fullName evidence="12">Dihydrolipoyl dehydrogenase</fullName>
    </recommendedName>
</protein>
<accession>A0A3B1CZN4</accession>
<comment type="cofactor">
    <cofactor evidence="1">
        <name>FAD</name>
        <dbReference type="ChEBI" id="CHEBI:57692"/>
    </cofactor>
</comment>
<keyword evidence="3" id="KW-0285">Flavoprotein</keyword>
<evidence type="ECO:0000256" key="4">
    <source>
        <dbReference type="ARBA" id="ARBA00022827"/>
    </source>
</evidence>
<keyword evidence="4" id="KW-0274">FAD</keyword>
<dbReference type="InterPro" id="IPR001100">
    <property type="entry name" value="Pyr_nuc-diS_OxRdtase"/>
</dbReference>
<dbReference type="PRINTS" id="PR00411">
    <property type="entry name" value="PNDRDTASEI"/>
</dbReference>
<evidence type="ECO:0000256" key="1">
    <source>
        <dbReference type="ARBA" id="ARBA00001974"/>
    </source>
</evidence>
<dbReference type="GO" id="GO:0016668">
    <property type="term" value="F:oxidoreductase activity, acting on a sulfur group of donors, NAD(P) as acceptor"/>
    <property type="evidence" value="ECO:0007669"/>
    <property type="project" value="InterPro"/>
</dbReference>
<dbReference type="InterPro" id="IPR012999">
    <property type="entry name" value="Pyr_OxRdtase_I_AS"/>
</dbReference>
<evidence type="ECO:0000259" key="10">
    <source>
        <dbReference type="Pfam" id="PF07992"/>
    </source>
</evidence>
<dbReference type="GO" id="GO:0003955">
    <property type="term" value="F:NAD(P)H dehydrogenase (quinone) activity"/>
    <property type="evidence" value="ECO:0007669"/>
    <property type="project" value="TreeGrafter"/>
</dbReference>
<comment type="similarity">
    <text evidence="2">Belongs to the class-I pyridine nucleotide-disulfide oxidoreductase family.</text>
</comment>
<dbReference type="SUPFAM" id="SSF55424">
    <property type="entry name" value="FAD/NAD-linked reductases, dimerisation (C-terminal) domain"/>
    <property type="match status" value="1"/>
</dbReference>
<feature type="domain" description="Pyridine nucleotide-disulphide oxidoreductase dimerisation" evidence="9">
    <location>
        <begin position="344"/>
        <end position="449"/>
    </location>
</feature>
<dbReference type="PIRSF" id="PIRSF000350">
    <property type="entry name" value="Mercury_reductase_MerA"/>
    <property type="match status" value="1"/>
</dbReference>
<dbReference type="AlphaFoldDB" id="A0A3B1CZN4"/>
<dbReference type="PRINTS" id="PR00368">
    <property type="entry name" value="FADPNR"/>
</dbReference>
<keyword evidence="6" id="KW-0560">Oxidoreductase</keyword>
<evidence type="ECO:0000256" key="6">
    <source>
        <dbReference type="ARBA" id="ARBA00023002"/>
    </source>
</evidence>
<name>A0A3B1CZN4_9ZZZZ</name>
<dbReference type="Gene3D" id="3.30.390.30">
    <property type="match status" value="1"/>
</dbReference>
<keyword evidence="7" id="KW-1015">Disulfide bond</keyword>